<gene>
    <name evidence="1" type="ORF">E1261_44735</name>
</gene>
<protein>
    <submittedName>
        <fullName evidence="1">Uncharacterized protein</fullName>
    </submittedName>
</protein>
<name>A0A4R4NVX1_9ACTN</name>
<reference evidence="1 2" key="1">
    <citation type="submission" date="2019-03" db="EMBL/GenBank/DDBJ databases">
        <title>Draft genome sequences of novel Actinobacteria.</title>
        <authorList>
            <person name="Sahin N."/>
            <person name="Ay H."/>
            <person name="Saygin H."/>
        </authorList>
    </citation>
    <scope>NUCLEOTIDE SEQUENCE [LARGE SCALE GENOMIC DNA]</scope>
    <source>
        <strain evidence="1 2">JCM 30547</strain>
    </source>
</reference>
<dbReference type="Proteomes" id="UP000295075">
    <property type="component" value="Unassembled WGS sequence"/>
</dbReference>
<dbReference type="EMBL" id="SMKA01000519">
    <property type="protein sequence ID" value="TDC13619.1"/>
    <property type="molecule type" value="Genomic_DNA"/>
</dbReference>
<evidence type="ECO:0000313" key="2">
    <source>
        <dbReference type="Proteomes" id="UP000295075"/>
    </source>
</evidence>
<dbReference type="AlphaFoldDB" id="A0A4R4NVX1"/>
<dbReference type="RefSeq" id="WP_132416450.1">
    <property type="nucleotide sequence ID" value="NZ_SMKA01000519.1"/>
</dbReference>
<comment type="caution">
    <text evidence="1">The sequence shown here is derived from an EMBL/GenBank/DDBJ whole genome shotgun (WGS) entry which is preliminary data.</text>
</comment>
<feature type="non-terminal residue" evidence="1">
    <location>
        <position position="66"/>
    </location>
</feature>
<organism evidence="1 2">
    <name type="scientific">Kribbella albertanoniae</name>
    <dbReference type="NCBI Taxonomy" id="1266829"/>
    <lineage>
        <taxon>Bacteria</taxon>
        <taxon>Bacillati</taxon>
        <taxon>Actinomycetota</taxon>
        <taxon>Actinomycetes</taxon>
        <taxon>Propionibacteriales</taxon>
        <taxon>Kribbellaceae</taxon>
        <taxon>Kribbella</taxon>
    </lineage>
</organism>
<accession>A0A4R4NVX1</accession>
<evidence type="ECO:0000313" key="1">
    <source>
        <dbReference type="EMBL" id="TDC13619.1"/>
    </source>
</evidence>
<proteinExistence type="predicted"/>
<sequence length="66" mass="6668">MGEEFVGEGGVGQDAYRFGAAELDAALVAEGQQGVGDLVDLCLVPPDRPRGRLDHAGFGAVLVGAA</sequence>
<keyword evidence="2" id="KW-1185">Reference proteome</keyword>